<organism evidence="2 3">
    <name type="scientific">Halteria grandinella</name>
    <dbReference type="NCBI Taxonomy" id="5974"/>
    <lineage>
        <taxon>Eukaryota</taxon>
        <taxon>Sar</taxon>
        <taxon>Alveolata</taxon>
        <taxon>Ciliophora</taxon>
        <taxon>Intramacronucleata</taxon>
        <taxon>Spirotrichea</taxon>
        <taxon>Stichotrichia</taxon>
        <taxon>Sporadotrichida</taxon>
        <taxon>Halteriidae</taxon>
        <taxon>Halteria</taxon>
    </lineage>
</organism>
<accession>A0A8J8NAY8</accession>
<evidence type="ECO:0000313" key="2">
    <source>
        <dbReference type="EMBL" id="TNV71529.1"/>
    </source>
</evidence>
<proteinExistence type="predicted"/>
<dbReference type="CDD" id="cd01646">
    <property type="entry name" value="RT_Bac_retron_I"/>
    <property type="match status" value="1"/>
</dbReference>
<dbReference type="InterPro" id="IPR051083">
    <property type="entry name" value="GrpII_Intron_Splice-Mob/Def"/>
</dbReference>
<reference evidence="2" key="1">
    <citation type="submission" date="2019-06" db="EMBL/GenBank/DDBJ databases">
        <authorList>
            <person name="Zheng W."/>
        </authorList>
    </citation>
    <scope>NUCLEOTIDE SEQUENCE</scope>
    <source>
        <strain evidence="2">QDHG01</strain>
    </source>
</reference>
<comment type="caution">
    <text evidence="2">The sequence shown here is derived from an EMBL/GenBank/DDBJ whole genome shotgun (WGS) entry which is preliminary data.</text>
</comment>
<dbReference type="PROSITE" id="PS50878">
    <property type="entry name" value="RT_POL"/>
    <property type="match status" value="1"/>
</dbReference>
<dbReference type="OrthoDB" id="10628234at2759"/>
<evidence type="ECO:0000259" key="1">
    <source>
        <dbReference type="PROSITE" id="PS50878"/>
    </source>
</evidence>
<evidence type="ECO:0000313" key="3">
    <source>
        <dbReference type="Proteomes" id="UP000785679"/>
    </source>
</evidence>
<protein>
    <recommendedName>
        <fullName evidence="1">Reverse transcriptase domain-containing protein</fullName>
    </recommendedName>
</protein>
<sequence>MSSPPSPISISNESIRLAIKNIATFGDTDVFPYPLEKLWFYDELDIVSGILTKFRDKGINLFNEFPVFSTTELYNTGYAGHRPATQIDPLWNALFLSAVIEIAPLIEQKRLSSNQVFSYRFQPSFDTGKLFADTGWADFQKTSLMLASKYGYVASVDISDFYQRVYHHRLENVLRTDCSCNGTIVKFIDRFLSSINSEKSFGLPVGGPASRILAEALLIRTDRLLFTSGIPFIRFVDDYYLFGNSENELRASILKLNKLLLDNEGLSLNRNKTKLLSSKEHLEQSAFSTVDRNESPQEKNRRSFLSLRLRYDPYSDTADDDYEAIHKSIEDHDVLAIFENEIRKSRIDRFSATQSINAVKFMNPQDQSAMISAIALNLDTLSEVFPTVANTFRKVSQDISQDAKTVFYEKVRDMVAKRSPLIAASGTFAYAIRILADDPCPDADIALASVFFNYDEATPILQRDVLFSMTRRKSTFWLSNLRNKMSSVSNPWVRRAMFAASYELRDEGEHWRKAEKGRLEEHDKLLLDWLGKKHNGNNWELPI</sequence>
<dbReference type="Proteomes" id="UP000785679">
    <property type="component" value="Unassembled WGS sequence"/>
</dbReference>
<name>A0A8J8NAY8_HALGN</name>
<dbReference type="EMBL" id="RRYP01029760">
    <property type="protein sequence ID" value="TNV71529.1"/>
    <property type="molecule type" value="Genomic_DNA"/>
</dbReference>
<dbReference type="PANTHER" id="PTHR34047:SF8">
    <property type="entry name" value="PROTEIN YKFC"/>
    <property type="match status" value="1"/>
</dbReference>
<dbReference type="PANTHER" id="PTHR34047">
    <property type="entry name" value="NUCLEAR INTRON MATURASE 1, MITOCHONDRIAL-RELATED"/>
    <property type="match status" value="1"/>
</dbReference>
<dbReference type="Pfam" id="PF00078">
    <property type="entry name" value="RVT_1"/>
    <property type="match status" value="1"/>
</dbReference>
<dbReference type="InterPro" id="IPR000477">
    <property type="entry name" value="RT_dom"/>
</dbReference>
<dbReference type="AlphaFoldDB" id="A0A8J8NAY8"/>
<gene>
    <name evidence="2" type="ORF">FGO68_gene14389</name>
</gene>
<feature type="domain" description="Reverse transcriptase" evidence="1">
    <location>
        <begin position="1"/>
        <end position="309"/>
    </location>
</feature>
<keyword evidence="3" id="KW-1185">Reference proteome</keyword>